<accession>A0A4R2SBC9</accession>
<reference evidence="1 2" key="1">
    <citation type="submission" date="2019-03" db="EMBL/GenBank/DDBJ databases">
        <title>Genomic Encyclopedia of Type Strains, Phase IV (KMG-IV): sequencing the most valuable type-strain genomes for metagenomic binning, comparative biology and taxonomic classification.</title>
        <authorList>
            <person name="Goeker M."/>
        </authorList>
    </citation>
    <scope>NUCLEOTIDE SEQUENCE [LARGE SCALE GENOMIC DNA]</scope>
    <source>
        <strain evidence="1 2">DSM 46831</strain>
    </source>
</reference>
<keyword evidence="2" id="KW-1185">Reference proteome</keyword>
<proteinExistence type="predicted"/>
<evidence type="ECO:0000313" key="2">
    <source>
        <dbReference type="Proteomes" id="UP000294746"/>
    </source>
</evidence>
<dbReference type="Pfam" id="PF14004">
    <property type="entry name" value="DUF4227"/>
    <property type="match status" value="1"/>
</dbReference>
<evidence type="ECO:0000313" key="1">
    <source>
        <dbReference type="EMBL" id="TCP69917.1"/>
    </source>
</evidence>
<sequence>MIISTRRIKQWLTFLILFVLFTLLLYQVMSFFTDMFEPDSIYKEPIGDAVKVFSDYGRQTSQATFSELVRERLLWFYEIGE</sequence>
<gene>
    <name evidence="1" type="ORF">EDD57_105102</name>
</gene>
<dbReference type="Proteomes" id="UP000294746">
    <property type="component" value="Unassembled WGS sequence"/>
</dbReference>
<protein>
    <submittedName>
        <fullName evidence="1">Uncharacterized protein DUF4227</fullName>
    </submittedName>
</protein>
<name>A0A4R2SBC9_9BACL</name>
<organism evidence="1 2">
    <name type="scientific">Baia soyae</name>
    <dbReference type="NCBI Taxonomy" id="1544746"/>
    <lineage>
        <taxon>Bacteria</taxon>
        <taxon>Bacillati</taxon>
        <taxon>Bacillota</taxon>
        <taxon>Bacilli</taxon>
        <taxon>Bacillales</taxon>
        <taxon>Thermoactinomycetaceae</taxon>
        <taxon>Baia</taxon>
    </lineage>
</organism>
<dbReference type="RefSeq" id="WP_131848009.1">
    <property type="nucleotide sequence ID" value="NZ_SLXV01000005.1"/>
</dbReference>
<dbReference type="AlphaFoldDB" id="A0A4R2SBC9"/>
<dbReference type="InterPro" id="IPR025321">
    <property type="entry name" value="DUF4227"/>
</dbReference>
<comment type="caution">
    <text evidence="1">The sequence shown here is derived from an EMBL/GenBank/DDBJ whole genome shotgun (WGS) entry which is preliminary data.</text>
</comment>
<dbReference type="OrthoDB" id="2691647at2"/>
<dbReference type="EMBL" id="SLXV01000005">
    <property type="protein sequence ID" value="TCP69917.1"/>
    <property type="molecule type" value="Genomic_DNA"/>
</dbReference>